<proteinExistence type="predicted"/>
<dbReference type="RefSeq" id="WP_163054460.1">
    <property type="nucleotide sequence ID" value="NZ_JAAGLI010000213.1"/>
</dbReference>
<evidence type="ECO:0000313" key="2">
    <source>
        <dbReference type="EMBL" id="NEA22648.1"/>
    </source>
</evidence>
<evidence type="ECO:0000256" key="1">
    <source>
        <dbReference type="SAM" id="MobiDB-lite"/>
    </source>
</evidence>
<dbReference type="AlphaFoldDB" id="A0A6L9QC53"/>
<sequence>MVAVLMADPTTPDEPIAAHVTEAAKHFDRTRNPQASAQDVVDGLFAGFAALSKASEAARRERKVAREAAAAERRARPEAIARRSAAAREGWETRRHRQAEASARDDYPPAPTGPVCDVMDHNSRGAEVFCVLDPGHDDDHDDGLGHTWPRGDWENDEQDGASGE</sequence>
<dbReference type="Proteomes" id="UP000475532">
    <property type="component" value="Unassembled WGS sequence"/>
</dbReference>
<comment type="caution">
    <text evidence="2">The sequence shown here is derived from an EMBL/GenBank/DDBJ whole genome shotgun (WGS) entry which is preliminary data.</text>
</comment>
<gene>
    <name evidence="2" type="ORF">G3I70_09100</name>
</gene>
<name>A0A6L9QC53_9ACTN</name>
<feature type="compositionally biased region" description="Basic and acidic residues" evidence="1">
    <location>
        <begin position="60"/>
        <end position="81"/>
    </location>
</feature>
<feature type="compositionally biased region" description="Basic and acidic residues" evidence="1">
    <location>
        <begin position="134"/>
        <end position="153"/>
    </location>
</feature>
<feature type="compositionally biased region" description="Acidic residues" evidence="1">
    <location>
        <begin position="154"/>
        <end position="164"/>
    </location>
</feature>
<organism evidence="2 3">
    <name type="scientific">Actinomadura bangladeshensis</name>
    <dbReference type="NCBI Taxonomy" id="453573"/>
    <lineage>
        <taxon>Bacteria</taxon>
        <taxon>Bacillati</taxon>
        <taxon>Actinomycetota</taxon>
        <taxon>Actinomycetes</taxon>
        <taxon>Streptosporangiales</taxon>
        <taxon>Thermomonosporaceae</taxon>
        <taxon>Actinomadura</taxon>
    </lineage>
</organism>
<feature type="compositionally biased region" description="Basic and acidic residues" evidence="1">
    <location>
        <begin position="89"/>
        <end position="107"/>
    </location>
</feature>
<protein>
    <submittedName>
        <fullName evidence="2">Uncharacterized protein</fullName>
    </submittedName>
</protein>
<accession>A0A6L9QC53</accession>
<dbReference type="EMBL" id="JAAGLI010000213">
    <property type="protein sequence ID" value="NEA22648.1"/>
    <property type="molecule type" value="Genomic_DNA"/>
</dbReference>
<reference evidence="2 3" key="1">
    <citation type="submission" date="2020-01" db="EMBL/GenBank/DDBJ databases">
        <title>Insect and environment-associated Actinomycetes.</title>
        <authorList>
            <person name="Currrie C."/>
            <person name="Chevrette M."/>
            <person name="Carlson C."/>
            <person name="Stubbendieck R."/>
            <person name="Wendt-Pienkowski E."/>
        </authorList>
    </citation>
    <scope>NUCLEOTIDE SEQUENCE [LARGE SCALE GENOMIC DNA]</scope>
    <source>
        <strain evidence="2 3">SID10258</strain>
    </source>
</reference>
<evidence type="ECO:0000313" key="3">
    <source>
        <dbReference type="Proteomes" id="UP000475532"/>
    </source>
</evidence>
<feature type="region of interest" description="Disordered" evidence="1">
    <location>
        <begin position="60"/>
        <end position="164"/>
    </location>
</feature>